<evidence type="ECO:0000256" key="4">
    <source>
        <dbReference type="ARBA" id="ARBA00022989"/>
    </source>
</evidence>
<dbReference type="PANTHER" id="PTHR33885:SF3">
    <property type="entry name" value="PHAGE SHOCK PROTEIN C"/>
    <property type="match status" value="1"/>
</dbReference>
<dbReference type="PANTHER" id="PTHR33885">
    <property type="entry name" value="PHAGE SHOCK PROTEIN C"/>
    <property type="match status" value="1"/>
</dbReference>
<proteinExistence type="predicted"/>
<evidence type="ECO:0000259" key="7">
    <source>
        <dbReference type="Pfam" id="PF04024"/>
    </source>
</evidence>
<evidence type="ECO:0000313" key="9">
    <source>
        <dbReference type="Proteomes" id="UP001473063"/>
    </source>
</evidence>
<evidence type="ECO:0000313" key="8">
    <source>
        <dbReference type="EMBL" id="MEQ2370912.1"/>
    </source>
</evidence>
<keyword evidence="5 6" id="KW-0472">Membrane</keyword>
<keyword evidence="4 6" id="KW-1133">Transmembrane helix</keyword>
<keyword evidence="9" id="KW-1185">Reference proteome</keyword>
<dbReference type="Proteomes" id="UP001473063">
    <property type="component" value="Unassembled WGS sequence"/>
</dbReference>
<gene>
    <name evidence="8" type="ORF">WMO28_08135</name>
</gene>
<reference evidence="8 9" key="1">
    <citation type="submission" date="2024-03" db="EMBL/GenBank/DDBJ databases">
        <title>Human intestinal bacterial collection.</title>
        <authorList>
            <person name="Pauvert C."/>
            <person name="Hitch T.C.A."/>
            <person name="Clavel T."/>
        </authorList>
    </citation>
    <scope>NUCLEOTIDE SEQUENCE [LARGE SCALE GENOMIC DNA]</scope>
    <source>
        <strain evidence="8 9">CLA-JM-H16</strain>
    </source>
</reference>
<evidence type="ECO:0000256" key="5">
    <source>
        <dbReference type="ARBA" id="ARBA00023136"/>
    </source>
</evidence>
<dbReference type="EMBL" id="JBBMEJ010000008">
    <property type="protein sequence ID" value="MEQ2370912.1"/>
    <property type="molecule type" value="Genomic_DNA"/>
</dbReference>
<comment type="subcellular location">
    <subcellularLocation>
        <location evidence="1">Cell membrane</location>
        <topology evidence="1">Single-pass membrane protein</topology>
    </subcellularLocation>
</comment>
<dbReference type="RefSeq" id="WP_178642056.1">
    <property type="nucleotide sequence ID" value="NZ_JBBMEJ010000008.1"/>
</dbReference>
<feature type="transmembrane region" description="Helical" evidence="6">
    <location>
        <begin position="35"/>
        <end position="58"/>
    </location>
</feature>
<name>A0ABV1BF71_9FIRM</name>
<keyword evidence="3 6" id="KW-0812">Transmembrane</keyword>
<protein>
    <submittedName>
        <fullName evidence="8">PspC domain-containing protein</fullName>
    </submittedName>
</protein>
<comment type="caution">
    <text evidence="8">The sequence shown here is derived from an EMBL/GenBank/DDBJ whole genome shotgun (WGS) entry which is preliminary data.</text>
</comment>
<dbReference type="InterPro" id="IPR007168">
    <property type="entry name" value="Phageshock_PspC_N"/>
</dbReference>
<accession>A0ABV1BF71</accession>
<keyword evidence="2" id="KW-1003">Cell membrane</keyword>
<organism evidence="8 9">
    <name type="scientific">Blautia aquisgranensis</name>
    <dbReference type="NCBI Taxonomy" id="3133153"/>
    <lineage>
        <taxon>Bacteria</taxon>
        <taxon>Bacillati</taxon>
        <taxon>Bacillota</taxon>
        <taxon>Clostridia</taxon>
        <taxon>Lachnospirales</taxon>
        <taxon>Lachnospiraceae</taxon>
        <taxon>Blautia</taxon>
    </lineage>
</organism>
<evidence type="ECO:0000256" key="6">
    <source>
        <dbReference type="SAM" id="Phobius"/>
    </source>
</evidence>
<feature type="domain" description="Phage shock protein PspC N-terminal" evidence="7">
    <location>
        <begin position="4"/>
        <end position="60"/>
    </location>
</feature>
<evidence type="ECO:0000256" key="2">
    <source>
        <dbReference type="ARBA" id="ARBA00022475"/>
    </source>
</evidence>
<dbReference type="Pfam" id="PF04024">
    <property type="entry name" value="PspC"/>
    <property type="match status" value="1"/>
</dbReference>
<evidence type="ECO:0000256" key="3">
    <source>
        <dbReference type="ARBA" id="ARBA00022692"/>
    </source>
</evidence>
<sequence>MSNKRLYKSSVNRMLCGVCGGIAEYFDIDPTLVRLVWVIVTFMGGAGILAYIIAAIIIPDGRD</sequence>
<evidence type="ECO:0000256" key="1">
    <source>
        <dbReference type="ARBA" id="ARBA00004162"/>
    </source>
</evidence>
<dbReference type="InterPro" id="IPR052027">
    <property type="entry name" value="PspC"/>
</dbReference>